<proteinExistence type="predicted"/>
<name>A0AAV2CY76_9ROSI</name>
<evidence type="ECO:0000313" key="3">
    <source>
        <dbReference type="Proteomes" id="UP001497516"/>
    </source>
</evidence>
<reference evidence="2 3" key="1">
    <citation type="submission" date="2024-04" db="EMBL/GenBank/DDBJ databases">
        <authorList>
            <person name="Fracassetti M."/>
        </authorList>
    </citation>
    <scope>NUCLEOTIDE SEQUENCE [LARGE SCALE GENOMIC DNA]</scope>
</reference>
<dbReference type="PANTHER" id="PTHR33116">
    <property type="entry name" value="REVERSE TRANSCRIPTASE ZINC-BINDING DOMAIN-CONTAINING PROTEIN-RELATED-RELATED"/>
    <property type="match status" value="1"/>
</dbReference>
<dbReference type="SUPFAM" id="SSF56672">
    <property type="entry name" value="DNA/RNA polymerases"/>
    <property type="match status" value="1"/>
</dbReference>
<sequence length="818" mass="94199">MKRREKAKDGFFAAKLDMAKAYDRVEWDFLERVMKKLGFEERWVALVMKCVTSVTYSILVNGHKSDTFSPSRGLRQGDPLSPYLFLLCAEGLTSLVKKTEEEGNLHGIQMRKKAPTISRLLFADDCVIFGRAVLKECDQLKDILKIYANEYGQLVNFSKSELSFSKNVRTSRRLEICGTLGIKEVEKLPKYLDLPTVIGRSKKAIFEEVKERVRKKLKDWKSRTMSTAGKEIMIKAIAQAQCLYPMSVFHIPESTLKEIQRLIANFWWGQKGKEFKIHWLEWDDLCDDKAEGGMGFRDLRSFNYAMLGKQIWNVLTRPQSLMARVLKARYFPKTDILQAKLGYQPSYIWKSIMGAKEKIEEGFRWRVGNGESIQIWKDEWIPGKSFYQADPVPTGEITEDRVSNIIDYGSGGWDMEKIKALFSTSDQNLIAKIPLKTPLGHDSRVWKAEEDGIYSVKSAYYLIRRSQAQYQTRSLTKNQEDSEMWKVLWKLNVQPKVRVFLWKVCREILPVGVNIEEWIDRAAPECPFCNLVETQMHALHTCDWIRRRWKDCEEKELFELGDGKTSSEWIGTILRNYPENKVQRFCSILWYLWKERCNHKFNNQKLDEEEIVPRALGWLSSYLAAQSSSDSQMSISPSAGRVAQNGRWSPPPEGFIKLNTDAGVFQQQGIGFGCIFRDGQGAFVGALAKKEKGVCRPIEAEARAMVMGLREANRRLLGPLIVESYCQSLVKMLKNGDEDFTELGVLCEELRKLASVNESLVGDKVRWVFSPRKTNSVAHWLAHVGLGWNQQWVWVDNPPMYLRCLIEDDVGHGAESFY</sequence>
<dbReference type="PROSITE" id="PS50878">
    <property type="entry name" value="RT_POL"/>
    <property type="match status" value="1"/>
</dbReference>
<dbReference type="InterPro" id="IPR043502">
    <property type="entry name" value="DNA/RNA_pol_sf"/>
</dbReference>
<dbReference type="Gene3D" id="3.30.420.10">
    <property type="entry name" value="Ribonuclease H-like superfamily/Ribonuclease H"/>
    <property type="match status" value="1"/>
</dbReference>
<evidence type="ECO:0000259" key="1">
    <source>
        <dbReference type="PROSITE" id="PS50878"/>
    </source>
</evidence>
<keyword evidence="3" id="KW-1185">Reference proteome</keyword>
<feature type="domain" description="Reverse transcriptase" evidence="1">
    <location>
        <begin position="1"/>
        <end position="196"/>
    </location>
</feature>
<dbReference type="SUPFAM" id="SSF53098">
    <property type="entry name" value="Ribonuclease H-like"/>
    <property type="match status" value="1"/>
</dbReference>
<dbReference type="InterPro" id="IPR044730">
    <property type="entry name" value="RNase_H-like_dom_plant"/>
</dbReference>
<dbReference type="Pfam" id="PF13966">
    <property type="entry name" value="zf-RVT"/>
    <property type="match status" value="1"/>
</dbReference>
<dbReference type="GO" id="GO:0004523">
    <property type="term" value="F:RNA-DNA hybrid ribonuclease activity"/>
    <property type="evidence" value="ECO:0007669"/>
    <property type="project" value="InterPro"/>
</dbReference>
<organism evidence="2 3">
    <name type="scientific">Linum trigynum</name>
    <dbReference type="NCBI Taxonomy" id="586398"/>
    <lineage>
        <taxon>Eukaryota</taxon>
        <taxon>Viridiplantae</taxon>
        <taxon>Streptophyta</taxon>
        <taxon>Embryophyta</taxon>
        <taxon>Tracheophyta</taxon>
        <taxon>Spermatophyta</taxon>
        <taxon>Magnoliopsida</taxon>
        <taxon>eudicotyledons</taxon>
        <taxon>Gunneridae</taxon>
        <taxon>Pentapetalae</taxon>
        <taxon>rosids</taxon>
        <taxon>fabids</taxon>
        <taxon>Malpighiales</taxon>
        <taxon>Linaceae</taxon>
        <taxon>Linum</taxon>
    </lineage>
</organism>
<dbReference type="GO" id="GO:0003676">
    <property type="term" value="F:nucleic acid binding"/>
    <property type="evidence" value="ECO:0007669"/>
    <property type="project" value="InterPro"/>
</dbReference>
<protein>
    <recommendedName>
        <fullName evidence="1">Reverse transcriptase domain-containing protein</fullName>
    </recommendedName>
</protein>
<evidence type="ECO:0000313" key="2">
    <source>
        <dbReference type="EMBL" id="CAL1361249.1"/>
    </source>
</evidence>
<dbReference type="PANTHER" id="PTHR33116:SF86">
    <property type="entry name" value="REVERSE TRANSCRIPTASE DOMAIN-CONTAINING PROTEIN"/>
    <property type="match status" value="1"/>
</dbReference>
<dbReference type="InterPro" id="IPR036397">
    <property type="entry name" value="RNaseH_sf"/>
</dbReference>
<dbReference type="AlphaFoldDB" id="A0AAV2CY76"/>
<dbReference type="Proteomes" id="UP001497516">
    <property type="component" value="Chromosome 10"/>
</dbReference>
<dbReference type="InterPro" id="IPR026960">
    <property type="entry name" value="RVT-Znf"/>
</dbReference>
<dbReference type="InterPro" id="IPR002156">
    <property type="entry name" value="RNaseH_domain"/>
</dbReference>
<dbReference type="EMBL" id="OZ034814">
    <property type="protein sequence ID" value="CAL1361249.1"/>
    <property type="molecule type" value="Genomic_DNA"/>
</dbReference>
<dbReference type="Pfam" id="PF13456">
    <property type="entry name" value="RVT_3"/>
    <property type="match status" value="1"/>
</dbReference>
<accession>A0AAV2CY76</accession>
<dbReference type="CDD" id="cd06222">
    <property type="entry name" value="RNase_H_like"/>
    <property type="match status" value="1"/>
</dbReference>
<dbReference type="Pfam" id="PF00078">
    <property type="entry name" value="RVT_1"/>
    <property type="match status" value="1"/>
</dbReference>
<dbReference type="InterPro" id="IPR000477">
    <property type="entry name" value="RT_dom"/>
</dbReference>
<gene>
    <name evidence="2" type="ORF">LTRI10_LOCUS8633</name>
</gene>
<dbReference type="InterPro" id="IPR012337">
    <property type="entry name" value="RNaseH-like_sf"/>
</dbReference>